<evidence type="ECO:0000313" key="2">
    <source>
        <dbReference type="EMBL" id="GIG20692.1"/>
    </source>
</evidence>
<dbReference type="EMBL" id="BONK01000004">
    <property type="protein sequence ID" value="GIG20692.1"/>
    <property type="molecule type" value="Genomic_DNA"/>
</dbReference>
<accession>A0A919U1P1</accession>
<dbReference type="AlphaFoldDB" id="A0A919U1P1"/>
<keyword evidence="3" id="KW-1185">Reference proteome</keyword>
<evidence type="ECO:0000313" key="3">
    <source>
        <dbReference type="Proteomes" id="UP000632740"/>
    </source>
</evidence>
<protein>
    <submittedName>
        <fullName evidence="2">Uncharacterized protein</fullName>
    </submittedName>
</protein>
<dbReference type="SUPFAM" id="SSF82171">
    <property type="entry name" value="DPP6 N-terminal domain-like"/>
    <property type="match status" value="1"/>
</dbReference>
<organism evidence="2 3">
    <name type="scientific">Cellulomonas chitinilytica</name>
    <dbReference type="NCBI Taxonomy" id="398759"/>
    <lineage>
        <taxon>Bacteria</taxon>
        <taxon>Bacillati</taxon>
        <taxon>Actinomycetota</taxon>
        <taxon>Actinomycetes</taxon>
        <taxon>Micrococcales</taxon>
        <taxon>Cellulomonadaceae</taxon>
        <taxon>Cellulomonas</taxon>
    </lineage>
</organism>
<sequence>MSTDLSIVLGHAVDELSSTVAPDELLLASLRRSVRRRRVQRHTVESVVGVAAAGVVGTAVWAGLRFDAPPPAVEPTPTVAPTPSATPTPTASATPAVSPTATATETPSLGSWVQPSSVPVTAAILAGAEEGWVLAVYAPEYVRSTADGNDERIAVGRPVLYLVSPSGDRYRMFDVPRDVHLVHWTAGERRALVSLESGPHRWLDLQTGQLSATGGPSDDDSWVGVDAAGRTIWQAPSGDVLALAADGTSAVPVLPVRADPVSGTFSPDRRLVTTSFGAVDLEAGFERFWVPPVGSSTCRPAGWLSGSEAVIRCADLAGVGSLYSVAFPAEPRVSPWPQPLAFDGIAPGSVNQVVPLGDGRLVVQGTDAATQESVVVMVDGSAVSTVWRASLMVESAFVAVSGGTLVLVVDADDTPDWLAAYDDATGATTVLVPRPPDGEAPGVGAVWWQRGMTSWTVATTR</sequence>
<dbReference type="Proteomes" id="UP000632740">
    <property type="component" value="Unassembled WGS sequence"/>
</dbReference>
<dbReference type="RefSeq" id="WP_203750494.1">
    <property type="nucleotide sequence ID" value="NZ_BONK01000004.1"/>
</dbReference>
<gene>
    <name evidence="2" type="ORF">Cch01nite_14160</name>
</gene>
<proteinExistence type="predicted"/>
<feature type="compositionally biased region" description="Low complexity" evidence="1">
    <location>
        <begin position="87"/>
        <end position="107"/>
    </location>
</feature>
<feature type="compositionally biased region" description="Pro residues" evidence="1">
    <location>
        <begin position="72"/>
        <end position="86"/>
    </location>
</feature>
<feature type="region of interest" description="Disordered" evidence="1">
    <location>
        <begin position="72"/>
        <end position="112"/>
    </location>
</feature>
<comment type="caution">
    <text evidence="2">The sequence shown here is derived from an EMBL/GenBank/DDBJ whole genome shotgun (WGS) entry which is preliminary data.</text>
</comment>
<reference evidence="2" key="1">
    <citation type="submission" date="2021-01" db="EMBL/GenBank/DDBJ databases">
        <title>Whole genome shotgun sequence of Cellulomonas chitinilytica NBRC 110799.</title>
        <authorList>
            <person name="Komaki H."/>
            <person name="Tamura T."/>
        </authorList>
    </citation>
    <scope>NUCLEOTIDE SEQUENCE</scope>
    <source>
        <strain evidence="2">NBRC 110799</strain>
    </source>
</reference>
<name>A0A919U1P1_9CELL</name>
<evidence type="ECO:0000256" key="1">
    <source>
        <dbReference type="SAM" id="MobiDB-lite"/>
    </source>
</evidence>